<comment type="caution">
    <text evidence="1">The sequence shown here is derived from an EMBL/GenBank/DDBJ whole genome shotgun (WGS) entry which is preliminary data.</text>
</comment>
<protein>
    <submittedName>
        <fullName evidence="1">Uncharacterized protein</fullName>
    </submittedName>
</protein>
<keyword evidence="2" id="KW-1185">Reference proteome</keyword>
<sequence>MKIFLYPENWLEPILRDDKSQLFDEFEASLMKKNLNLDTFTDAIKTYVYGLNQIAGLNMVAYVRYYWSLLAAVGQGRHGYPLTETEWESKRLDITDSHLIPVLISARLHLFMPQITPKSAQKDGATTYEEKNFGDLAHEKANTAKPKRFWEITMAWTELSRGTWTPKRAATGSLTLV</sequence>
<dbReference type="Proteomes" id="UP001143856">
    <property type="component" value="Unassembled WGS sequence"/>
</dbReference>
<evidence type="ECO:0000313" key="1">
    <source>
        <dbReference type="EMBL" id="KAJ2975279.1"/>
    </source>
</evidence>
<gene>
    <name evidence="1" type="ORF">NUW58_g8404</name>
</gene>
<evidence type="ECO:0000313" key="2">
    <source>
        <dbReference type="Proteomes" id="UP001143856"/>
    </source>
</evidence>
<accession>A0ACC1NA04</accession>
<organism evidence="1 2">
    <name type="scientific">Xylaria curta</name>
    <dbReference type="NCBI Taxonomy" id="42375"/>
    <lineage>
        <taxon>Eukaryota</taxon>
        <taxon>Fungi</taxon>
        <taxon>Dikarya</taxon>
        <taxon>Ascomycota</taxon>
        <taxon>Pezizomycotina</taxon>
        <taxon>Sordariomycetes</taxon>
        <taxon>Xylariomycetidae</taxon>
        <taxon>Xylariales</taxon>
        <taxon>Xylariaceae</taxon>
        <taxon>Xylaria</taxon>
    </lineage>
</organism>
<name>A0ACC1NA04_9PEZI</name>
<proteinExistence type="predicted"/>
<dbReference type="EMBL" id="JAPDGR010002548">
    <property type="protein sequence ID" value="KAJ2975279.1"/>
    <property type="molecule type" value="Genomic_DNA"/>
</dbReference>
<reference evidence="1" key="1">
    <citation type="submission" date="2022-10" db="EMBL/GenBank/DDBJ databases">
        <title>Genome Sequence of Xylaria curta.</title>
        <authorList>
            <person name="Buettner E."/>
        </authorList>
    </citation>
    <scope>NUCLEOTIDE SEQUENCE</scope>
    <source>
        <strain evidence="1">Babe10</strain>
    </source>
</reference>